<keyword evidence="1" id="KW-0808">Transferase</keyword>
<reference evidence="3" key="1">
    <citation type="submission" date="2020-08" db="EMBL/GenBank/DDBJ databases">
        <authorList>
            <person name="Hu Y."/>
            <person name="Nguyen S.V."/>
            <person name="Li F."/>
            <person name="Fanning S."/>
        </authorList>
    </citation>
    <scope>NUCLEOTIDE SEQUENCE</scope>
    <source>
        <strain evidence="3">SYSU D8009</strain>
    </source>
</reference>
<dbReference type="SUPFAM" id="SSF53756">
    <property type="entry name" value="UDP-Glycosyltransferase/glycogen phosphorylase"/>
    <property type="match status" value="1"/>
</dbReference>
<dbReference type="PANTHER" id="PTHR46401">
    <property type="entry name" value="GLYCOSYLTRANSFERASE WBBK-RELATED"/>
    <property type="match status" value="1"/>
</dbReference>
<evidence type="ECO:0000259" key="2">
    <source>
        <dbReference type="Pfam" id="PF00534"/>
    </source>
</evidence>
<dbReference type="InterPro" id="IPR001296">
    <property type="entry name" value="Glyco_trans_1"/>
</dbReference>
<dbReference type="AlphaFoldDB" id="A0A9X0UFF6"/>
<dbReference type="CDD" id="cd03809">
    <property type="entry name" value="GT4_MtfB-like"/>
    <property type="match status" value="1"/>
</dbReference>
<dbReference type="PANTHER" id="PTHR46401:SF2">
    <property type="entry name" value="GLYCOSYLTRANSFERASE WBBK-RELATED"/>
    <property type="match status" value="1"/>
</dbReference>
<dbReference type="Pfam" id="PF00534">
    <property type="entry name" value="Glycos_transf_1"/>
    <property type="match status" value="1"/>
</dbReference>
<feature type="domain" description="Glycosyl transferase family 1" evidence="2">
    <location>
        <begin position="187"/>
        <end position="337"/>
    </location>
</feature>
<evidence type="ECO:0000313" key="3">
    <source>
        <dbReference type="EMBL" id="MBC4017818.1"/>
    </source>
</evidence>
<evidence type="ECO:0000313" key="4">
    <source>
        <dbReference type="Proteomes" id="UP000600101"/>
    </source>
</evidence>
<protein>
    <submittedName>
        <fullName evidence="3">Glycosyltransferase family 4 protein</fullName>
    </submittedName>
</protein>
<accession>A0A9X0UFF6</accession>
<dbReference type="Gene3D" id="3.40.50.2000">
    <property type="entry name" value="Glycogen Phosphorylase B"/>
    <property type="match status" value="2"/>
</dbReference>
<dbReference type="Proteomes" id="UP000600101">
    <property type="component" value="Unassembled WGS sequence"/>
</dbReference>
<name>A0A9X0UFF6_9PROT</name>
<sequence>MPDSVRGLVINGRFLTQRLTGVQRFAGEITRALDLMAAEDRLPGARLLLPSGAASPFAHIPAELGRLRGQAWEQLELPLRARGGMLLNLGNTAPLALGRAQVVVIHDAGAFDTPESYSTAFRAWYRGLHRALPRLGARLVTVSEFSRKRIAYHLRLDPGRIAVMPESGEHILRETPDPAVLAKHGLEPGRFALVVGTRAAHKNLGGLGDAAGLLGAHGMKLAVAGAADPAVFRAEAGPAGAHVALLGRVSDAELRSLYGAALCLIFPSRYEGFGLPPIEAMSCGCPVVAAEAASLPEVCGEAALWFDTDGPRRLADALSRLVTEAGLAARLAAAGRARAAGFTWRGAAERLLALLPMDTAR</sequence>
<dbReference type="GO" id="GO:0009103">
    <property type="term" value="P:lipopolysaccharide biosynthetic process"/>
    <property type="evidence" value="ECO:0007669"/>
    <property type="project" value="TreeGrafter"/>
</dbReference>
<keyword evidence="4" id="KW-1185">Reference proteome</keyword>
<dbReference type="GO" id="GO:0016757">
    <property type="term" value="F:glycosyltransferase activity"/>
    <property type="evidence" value="ECO:0007669"/>
    <property type="project" value="InterPro"/>
</dbReference>
<gene>
    <name evidence="3" type="ORF">H7965_21170</name>
</gene>
<dbReference type="EMBL" id="JACOMF010000035">
    <property type="protein sequence ID" value="MBC4017818.1"/>
    <property type="molecule type" value="Genomic_DNA"/>
</dbReference>
<evidence type="ECO:0000256" key="1">
    <source>
        <dbReference type="ARBA" id="ARBA00022679"/>
    </source>
</evidence>
<proteinExistence type="predicted"/>
<comment type="caution">
    <text evidence="3">The sequence shown here is derived from an EMBL/GenBank/DDBJ whole genome shotgun (WGS) entry which is preliminary data.</text>
</comment>
<dbReference type="RefSeq" id="WP_186772576.1">
    <property type="nucleotide sequence ID" value="NZ_JACOMF010000035.1"/>
</dbReference>
<organism evidence="3 4">
    <name type="scientific">Siccirubricoccus deserti</name>
    <dbReference type="NCBI Taxonomy" id="2013562"/>
    <lineage>
        <taxon>Bacteria</taxon>
        <taxon>Pseudomonadati</taxon>
        <taxon>Pseudomonadota</taxon>
        <taxon>Alphaproteobacteria</taxon>
        <taxon>Acetobacterales</taxon>
        <taxon>Roseomonadaceae</taxon>
        <taxon>Siccirubricoccus</taxon>
    </lineage>
</organism>